<dbReference type="AlphaFoldDB" id="A0A094IX76"/>
<organism evidence="1">
    <name type="scientific">Anoxybacillus flavithermus</name>
    <dbReference type="NCBI Taxonomy" id="33934"/>
    <lineage>
        <taxon>Bacteria</taxon>
        <taxon>Bacillati</taxon>
        <taxon>Bacillota</taxon>
        <taxon>Bacilli</taxon>
        <taxon>Bacillales</taxon>
        <taxon>Anoxybacillaceae</taxon>
        <taxon>Anoxybacillus</taxon>
    </lineage>
</organism>
<proteinExistence type="predicted"/>
<dbReference type="EMBL" id="JPZO01000090">
    <property type="protein sequence ID" value="KFZ32285.1"/>
    <property type="molecule type" value="Genomic_DNA"/>
</dbReference>
<reference evidence="1" key="1">
    <citation type="submission" date="2014-08" db="EMBL/GenBank/DDBJ databases">
        <title>Fullgenome sequencing of Anoxybacillus sp.25 isolate from Garga hot-spring Russia.</title>
        <authorList>
            <person name="Rozanov A.S."/>
            <person name="Kotenko A.V."/>
            <person name="Malup T.K."/>
            <person name="Peltek S.E."/>
        </authorList>
    </citation>
    <scope>NUCLEOTIDE SEQUENCE [LARGE SCALE GENOMIC DNA]</scope>
    <source>
        <strain evidence="1">25</strain>
    </source>
</reference>
<comment type="caution">
    <text evidence="1">The sequence shown here is derived from an EMBL/GenBank/DDBJ whole genome shotgun (WGS) entry which is preliminary data.</text>
</comment>
<gene>
    <name evidence="1" type="ORF">JS44_12475</name>
</gene>
<sequence>MIEIEKAGEKMANTVTTIKARENLLRLMQVLPRCLQSLMSGGEMEVMIRIHVCQSCQQLT</sequence>
<accession>A0A094IX76</accession>
<protein>
    <submittedName>
        <fullName evidence="1">Uncharacterized protein</fullName>
    </submittedName>
</protein>
<evidence type="ECO:0000313" key="1">
    <source>
        <dbReference type="EMBL" id="KFZ32285.1"/>
    </source>
</evidence>
<name>A0A094IX76_9BACL</name>